<keyword evidence="2 9" id="KW-0963">Cytoplasm</keyword>
<keyword evidence="9" id="KW-0846">Cobalamin</keyword>
<evidence type="ECO:0000313" key="12">
    <source>
        <dbReference type="Proteomes" id="UP000271227"/>
    </source>
</evidence>
<evidence type="ECO:0000256" key="9">
    <source>
        <dbReference type="HAMAP-Rule" id="MF_00916"/>
    </source>
</evidence>
<dbReference type="HAMAP" id="MF_00916">
    <property type="entry name" value="QueG"/>
    <property type="match status" value="1"/>
</dbReference>
<feature type="binding site" evidence="9">
    <location>
        <position position="199"/>
    </location>
    <ligand>
        <name>[4Fe-4S] cluster</name>
        <dbReference type="ChEBI" id="CHEBI:49883"/>
        <label>1</label>
    </ligand>
</feature>
<dbReference type="UniPathway" id="UPA00392"/>
<dbReference type="AlphaFoldDB" id="A0A3M0BXW2"/>
<keyword evidence="8 9" id="KW-0411">Iron-sulfur</keyword>
<dbReference type="PANTHER" id="PTHR30002:SF4">
    <property type="entry name" value="EPOXYQUEUOSINE REDUCTASE"/>
    <property type="match status" value="1"/>
</dbReference>
<feature type="domain" description="4Fe-4S ferredoxin-type" evidence="10">
    <location>
        <begin position="184"/>
        <end position="216"/>
    </location>
</feature>
<dbReference type="PANTHER" id="PTHR30002">
    <property type="entry name" value="EPOXYQUEUOSINE REDUCTASE"/>
    <property type="match status" value="1"/>
</dbReference>
<feature type="binding site" evidence="9">
    <location>
        <position position="142"/>
    </location>
    <ligand>
        <name>cob(II)alamin</name>
        <dbReference type="ChEBI" id="CHEBI:16304"/>
    </ligand>
</feature>
<feature type="binding site" evidence="9">
    <location>
        <position position="166"/>
    </location>
    <ligand>
        <name>cob(II)alamin</name>
        <dbReference type="ChEBI" id="CHEBI:16304"/>
    </ligand>
</feature>
<feature type="binding site" evidence="9">
    <location>
        <position position="177"/>
    </location>
    <ligand>
        <name>cob(II)alamin</name>
        <dbReference type="ChEBI" id="CHEBI:16304"/>
    </ligand>
</feature>
<evidence type="ECO:0000256" key="1">
    <source>
        <dbReference type="ARBA" id="ARBA00022485"/>
    </source>
</evidence>
<evidence type="ECO:0000256" key="5">
    <source>
        <dbReference type="ARBA" id="ARBA00022785"/>
    </source>
</evidence>
<comment type="pathway">
    <text evidence="9">tRNA modification; tRNA-queuosine biosynthesis.</text>
</comment>
<dbReference type="EC" id="1.17.99.6" evidence="9"/>
<dbReference type="NCBIfam" id="TIGR00276">
    <property type="entry name" value="tRNA epoxyqueuosine(34) reductase QueG"/>
    <property type="match status" value="1"/>
</dbReference>
<evidence type="ECO:0000256" key="4">
    <source>
        <dbReference type="ARBA" id="ARBA00022723"/>
    </source>
</evidence>
<dbReference type="GO" id="GO:0046872">
    <property type="term" value="F:metal ion binding"/>
    <property type="evidence" value="ECO:0007669"/>
    <property type="project" value="UniProtKB-KW"/>
</dbReference>
<keyword evidence="4 9" id="KW-0479">Metal-binding</keyword>
<feature type="binding site" evidence="9">
    <location>
        <position position="222"/>
    </location>
    <ligand>
        <name>[4Fe-4S] cluster</name>
        <dbReference type="ChEBI" id="CHEBI:49883"/>
        <label>2</label>
    </ligand>
</feature>
<dbReference type="InterPro" id="IPR004453">
    <property type="entry name" value="QueG"/>
</dbReference>
<dbReference type="FunFam" id="3.30.70.20:FF:000017">
    <property type="entry name" value="Epoxyqueuosine reductase"/>
    <property type="match status" value="1"/>
</dbReference>
<evidence type="ECO:0000256" key="3">
    <source>
        <dbReference type="ARBA" id="ARBA00022694"/>
    </source>
</evidence>
<evidence type="ECO:0000259" key="10">
    <source>
        <dbReference type="PROSITE" id="PS51379"/>
    </source>
</evidence>
<dbReference type="Pfam" id="PF13484">
    <property type="entry name" value="Fer4_16"/>
    <property type="match status" value="1"/>
</dbReference>
<evidence type="ECO:0000256" key="7">
    <source>
        <dbReference type="ARBA" id="ARBA00023004"/>
    </source>
</evidence>
<accession>A0A3M0BXW2</accession>
<feature type="binding site" evidence="9">
    <location>
        <position position="196"/>
    </location>
    <ligand>
        <name>[4Fe-4S] cluster</name>
        <dbReference type="ChEBI" id="CHEBI:49883"/>
        <label>1</label>
    </ligand>
</feature>
<feature type="binding site" evidence="9">
    <location>
        <begin position="249"/>
        <end position="250"/>
    </location>
    <ligand>
        <name>cob(II)alamin</name>
        <dbReference type="ChEBI" id="CHEBI:16304"/>
    </ligand>
</feature>
<dbReference type="SUPFAM" id="SSF46548">
    <property type="entry name" value="alpha-helical ferredoxin"/>
    <property type="match status" value="1"/>
</dbReference>
<comment type="subunit">
    <text evidence="9">Monomer.</text>
</comment>
<evidence type="ECO:0000256" key="8">
    <source>
        <dbReference type="ARBA" id="ARBA00023014"/>
    </source>
</evidence>
<dbReference type="GO" id="GO:0005737">
    <property type="term" value="C:cytoplasm"/>
    <property type="evidence" value="ECO:0007669"/>
    <property type="project" value="UniProtKB-SubCell"/>
</dbReference>
<feature type="binding site" evidence="9">
    <location>
        <position position="206"/>
    </location>
    <ligand>
        <name>[4Fe-4S] cluster</name>
        <dbReference type="ChEBI" id="CHEBI:49883"/>
        <label>2</label>
    </ligand>
</feature>
<proteinExistence type="inferred from homology"/>
<protein>
    <recommendedName>
        <fullName evidence="9">Epoxyqueuosine reductase</fullName>
        <ecNumber evidence="9">1.17.99.6</ecNumber>
    </recommendedName>
    <alternativeName>
        <fullName evidence="9">Queuosine biosynthesis protein QueG</fullName>
    </alternativeName>
</protein>
<comment type="caution">
    <text evidence="11">The sequence shown here is derived from an EMBL/GenBank/DDBJ whole genome shotgun (WGS) entry which is preliminary data.</text>
</comment>
<dbReference type="GO" id="GO:0008616">
    <property type="term" value="P:tRNA queuosine(34) biosynthetic process"/>
    <property type="evidence" value="ECO:0007669"/>
    <property type="project" value="UniProtKB-UniRule"/>
</dbReference>
<comment type="cofactor">
    <cofactor evidence="9">
        <name>[4Fe-4S] cluster</name>
        <dbReference type="ChEBI" id="CHEBI:49883"/>
    </cofactor>
    <text evidence="9">Binds 2 [4Fe-4S] clusters per monomer.</text>
</comment>
<organism evidence="11 12">
    <name type="scientific">Eilatimonas milleporae</name>
    <dbReference type="NCBI Taxonomy" id="911205"/>
    <lineage>
        <taxon>Bacteria</taxon>
        <taxon>Pseudomonadati</taxon>
        <taxon>Pseudomonadota</taxon>
        <taxon>Alphaproteobacteria</taxon>
        <taxon>Kordiimonadales</taxon>
        <taxon>Kordiimonadaceae</taxon>
        <taxon>Eilatimonas</taxon>
    </lineage>
</organism>
<sequence>MSHAAAPEQTHMPQAVHIRHKALALGFDDVGITRPDAISHAAEGLDAFLADGHHGSMEWMEARADQRANPTVLWPDARSVIVVAMNYGPDTDPRTLLTEKDHAVISVYARGKDYHDVLKKRLKALGRWMAAEFGCALKVFVDTAPVMEKPLAAAAGLGWQGKHTNLVSRSYGSWLFLGVIYTDMPLTGDTPHADRCGACRACLDSCPTKAFPAPYRLDARRCISYLTIEHKGPIPLEFRKAMGNRIYGCDDCLAACPWNKFARTANEAAFHARVELDAPRLDSLMMLDDAGFRQVFSGSPIKRIGRNRFVRNVLIAVGNSGDTSFLPKLEPLLTDDDPVVRETAVWARDQLLQTWSEAQNNESA</sequence>
<feature type="binding site" evidence="9">
    <location>
        <position position="224"/>
    </location>
    <ligand>
        <name>cob(II)alamin</name>
        <dbReference type="ChEBI" id="CHEBI:16304"/>
    </ligand>
</feature>
<dbReference type="PROSITE" id="PS00198">
    <property type="entry name" value="4FE4S_FER_1"/>
    <property type="match status" value="1"/>
</dbReference>
<dbReference type="InterPro" id="IPR013542">
    <property type="entry name" value="QueG_DUF1730"/>
</dbReference>
<feature type="binding site" evidence="9">
    <location>
        <position position="231"/>
    </location>
    <ligand>
        <name>tRNA</name>
        <dbReference type="ChEBI" id="CHEBI:17843"/>
    </ligand>
</feature>
<dbReference type="Proteomes" id="UP000271227">
    <property type="component" value="Unassembled WGS sequence"/>
</dbReference>
<keyword evidence="12" id="KW-1185">Reference proteome</keyword>
<comment type="function">
    <text evidence="9">Catalyzes the conversion of epoxyqueuosine (oQ) to queuosine (Q), which is a hypermodified base found in the wobble positions of tRNA(Asp), tRNA(Asn), tRNA(His) and tRNA(Tyr).</text>
</comment>
<dbReference type="InterPro" id="IPR017896">
    <property type="entry name" value="4Fe4S_Fe-S-bd"/>
</dbReference>
<feature type="binding site" evidence="9">
    <location>
        <position position="67"/>
    </location>
    <ligand>
        <name>cob(II)alamin</name>
        <dbReference type="ChEBI" id="CHEBI:16304"/>
    </ligand>
</feature>
<evidence type="ECO:0000256" key="2">
    <source>
        <dbReference type="ARBA" id="ARBA00022490"/>
    </source>
</evidence>
<feature type="active site" description="Proton donor" evidence="9">
    <location>
        <position position="142"/>
    </location>
</feature>
<comment type="similarity">
    <text evidence="9">Belongs to the QueG family.</text>
</comment>
<dbReference type="InterPro" id="IPR017900">
    <property type="entry name" value="4Fe4S_Fe_S_CS"/>
</dbReference>
<reference evidence="11 12" key="1">
    <citation type="submission" date="2018-10" db="EMBL/GenBank/DDBJ databases">
        <title>Genomic Encyclopedia of Archaeal and Bacterial Type Strains, Phase II (KMG-II): from individual species to whole genera.</title>
        <authorList>
            <person name="Goeker M."/>
        </authorList>
    </citation>
    <scope>NUCLEOTIDE SEQUENCE [LARGE SCALE GENOMIC DNA]</scope>
    <source>
        <strain evidence="11 12">DSM 25217</strain>
    </source>
</reference>
<keyword evidence="3 9" id="KW-0819">tRNA processing</keyword>
<evidence type="ECO:0000313" key="11">
    <source>
        <dbReference type="EMBL" id="RMB01405.1"/>
    </source>
</evidence>
<feature type="binding site" evidence="9">
    <location>
        <position position="252"/>
    </location>
    <ligand>
        <name>[4Fe-4S] cluster</name>
        <dbReference type="ChEBI" id="CHEBI:49883"/>
        <label>2</label>
    </ligand>
</feature>
<dbReference type="FunCoup" id="A0A3M0BXW2">
    <property type="interactions" value="189"/>
</dbReference>
<keyword evidence="5 9" id="KW-0671">Queuosine biosynthesis</keyword>
<gene>
    <name evidence="9" type="primary">queG</name>
    <name evidence="11" type="ORF">BXY39_3588</name>
</gene>
<dbReference type="Gene3D" id="3.30.70.20">
    <property type="match status" value="1"/>
</dbReference>
<dbReference type="InParanoid" id="A0A3M0BXW2"/>
<comment type="caution">
    <text evidence="9">Lacks conserved residue(s) required for the propagation of feature annotation.</text>
</comment>
<dbReference type="GO" id="GO:0031419">
    <property type="term" value="F:cobalamin binding"/>
    <property type="evidence" value="ECO:0007669"/>
    <property type="project" value="UniProtKB-KW"/>
</dbReference>
<dbReference type="GO" id="GO:0051539">
    <property type="term" value="F:4 iron, 4 sulfur cluster binding"/>
    <property type="evidence" value="ECO:0007669"/>
    <property type="project" value="UniProtKB-KW"/>
</dbReference>
<name>A0A3M0BXW2_9PROT</name>
<keyword evidence="6 9" id="KW-0560">Oxidoreductase</keyword>
<comment type="cofactor">
    <cofactor evidence="9">
        <name>cob(II)alamin</name>
        <dbReference type="ChEBI" id="CHEBI:16304"/>
    </cofactor>
</comment>
<dbReference type="Pfam" id="PF08331">
    <property type="entry name" value="QueG_DUF1730"/>
    <property type="match status" value="1"/>
</dbReference>
<dbReference type="GO" id="GO:0052693">
    <property type="term" value="F:epoxyqueuosine reductase activity"/>
    <property type="evidence" value="ECO:0007669"/>
    <property type="project" value="UniProtKB-UniRule"/>
</dbReference>
<evidence type="ECO:0000256" key="6">
    <source>
        <dbReference type="ARBA" id="ARBA00023002"/>
    </source>
</evidence>
<keyword evidence="1 9" id="KW-0004">4Fe-4S</keyword>
<dbReference type="EMBL" id="REFR01000016">
    <property type="protein sequence ID" value="RMB01405.1"/>
    <property type="molecule type" value="Genomic_DNA"/>
</dbReference>
<feature type="binding site" evidence="9">
    <location>
        <position position="256"/>
    </location>
    <ligand>
        <name>[4Fe-4S] cluster</name>
        <dbReference type="ChEBI" id="CHEBI:49883"/>
        <label>1</label>
    </ligand>
</feature>
<keyword evidence="7 9" id="KW-0408">Iron</keyword>
<feature type="binding site" evidence="9">
    <location>
        <position position="202"/>
    </location>
    <ligand>
        <name>[4Fe-4S] cluster</name>
        <dbReference type="ChEBI" id="CHEBI:49883"/>
        <label>1</label>
    </ligand>
</feature>
<dbReference type="RefSeq" id="WP_245999437.1">
    <property type="nucleotide sequence ID" value="NZ_REFR01000016.1"/>
</dbReference>
<dbReference type="PROSITE" id="PS51379">
    <property type="entry name" value="4FE4S_FER_2"/>
    <property type="match status" value="1"/>
</dbReference>
<feature type="binding site" evidence="9">
    <location>
        <position position="249"/>
    </location>
    <ligand>
        <name>[4Fe-4S] cluster</name>
        <dbReference type="ChEBI" id="CHEBI:49883"/>
        <label>2</label>
    </ligand>
</feature>
<comment type="subcellular location">
    <subcellularLocation>
        <location evidence="9">Cytoplasm</location>
    </subcellularLocation>
</comment>
<keyword evidence="9" id="KW-0170">Cobalt</keyword>
<comment type="catalytic activity">
    <reaction evidence="9">
        <text>epoxyqueuosine(34) in tRNA + AH2 = queuosine(34) in tRNA + A + H2O</text>
        <dbReference type="Rhea" id="RHEA:32159"/>
        <dbReference type="Rhea" id="RHEA-COMP:18571"/>
        <dbReference type="Rhea" id="RHEA-COMP:18582"/>
        <dbReference type="ChEBI" id="CHEBI:13193"/>
        <dbReference type="ChEBI" id="CHEBI:15377"/>
        <dbReference type="ChEBI" id="CHEBI:17499"/>
        <dbReference type="ChEBI" id="CHEBI:194431"/>
        <dbReference type="ChEBI" id="CHEBI:194443"/>
        <dbReference type="EC" id="1.17.99.6"/>
    </reaction>
</comment>